<evidence type="ECO:0000256" key="1">
    <source>
        <dbReference type="ARBA" id="ARBA00001917"/>
    </source>
</evidence>
<evidence type="ECO:0000256" key="4">
    <source>
        <dbReference type="ARBA" id="ARBA00022643"/>
    </source>
</evidence>
<gene>
    <name evidence="8" type="ORF">T229_10355</name>
</gene>
<dbReference type="InterPro" id="IPR050074">
    <property type="entry name" value="DHO_dehydrogenase"/>
</dbReference>
<comment type="caution">
    <text evidence="8">The sequence shown here is derived from an EMBL/GenBank/DDBJ whole genome shotgun (WGS) entry which is preliminary data.</text>
</comment>
<dbReference type="PIRSF" id="PIRSF000164">
    <property type="entry name" value="DHO_oxidase"/>
    <property type="match status" value="1"/>
</dbReference>
<evidence type="ECO:0000256" key="2">
    <source>
        <dbReference type="ARBA" id="ARBA00004725"/>
    </source>
</evidence>
<dbReference type="PATRIC" id="fig|1410950.3.peg.1505"/>
<dbReference type="GO" id="GO:0004152">
    <property type="term" value="F:dihydroorotate dehydrogenase activity"/>
    <property type="evidence" value="ECO:0007669"/>
    <property type="project" value="InterPro"/>
</dbReference>
<evidence type="ECO:0000313" key="8">
    <source>
        <dbReference type="EMBL" id="ETK04144.1"/>
    </source>
</evidence>
<dbReference type="EMBL" id="AYYC01000689">
    <property type="protein sequence ID" value="ETK04144.1"/>
    <property type="molecule type" value="Genomic_DNA"/>
</dbReference>
<dbReference type="PANTHER" id="PTHR48109:SF3">
    <property type="entry name" value="SLL0744 PROTEIN"/>
    <property type="match status" value="1"/>
</dbReference>
<organism evidence="8 9">
    <name type="scientific">Tannerella sp. oral taxon BU063 isolate Cell 5</name>
    <dbReference type="NCBI Taxonomy" id="1410950"/>
    <lineage>
        <taxon>Bacteria</taxon>
        <taxon>Pseudomonadati</taxon>
        <taxon>Bacteroidota</taxon>
        <taxon>Bacteroidia</taxon>
        <taxon>Bacteroidales</taxon>
        <taxon>Tannerellaceae</taxon>
        <taxon>Tannerella</taxon>
    </lineage>
</organism>
<dbReference type="GO" id="GO:0005737">
    <property type="term" value="C:cytoplasm"/>
    <property type="evidence" value="ECO:0007669"/>
    <property type="project" value="InterPro"/>
</dbReference>
<dbReference type="InterPro" id="IPR012135">
    <property type="entry name" value="Dihydroorotate_DH_1_2"/>
</dbReference>
<reference evidence="8 9" key="1">
    <citation type="submission" date="2013-11" db="EMBL/GenBank/DDBJ databases">
        <title>Single cell genomics of uncultured Tannerella BU063 (oral taxon 286).</title>
        <authorList>
            <person name="Beall C.J."/>
            <person name="Campbell A.G."/>
            <person name="Griffen A.L."/>
            <person name="Podar M."/>
            <person name="Leys E.J."/>
        </authorList>
    </citation>
    <scope>NUCLEOTIDE SEQUENCE [LARGE SCALE GENOMIC DNA]</scope>
    <source>
        <strain evidence="8">Cell 5</strain>
    </source>
</reference>
<dbReference type="InterPro" id="IPR005720">
    <property type="entry name" value="Dihydroorotate_DH_cat"/>
</dbReference>
<evidence type="ECO:0000256" key="5">
    <source>
        <dbReference type="ARBA" id="ARBA00022975"/>
    </source>
</evidence>
<proteinExistence type="predicted"/>
<evidence type="ECO:0000256" key="3">
    <source>
        <dbReference type="ARBA" id="ARBA00022630"/>
    </source>
</evidence>
<feature type="domain" description="Dihydroorotate dehydrogenase catalytic" evidence="7">
    <location>
        <begin position="4"/>
        <end position="288"/>
    </location>
</feature>
<keyword evidence="3" id="KW-0285">Flavoprotein</keyword>
<dbReference type="GO" id="GO:0006207">
    <property type="term" value="P:'de novo' pyrimidine nucleobase biosynthetic process"/>
    <property type="evidence" value="ECO:0007669"/>
    <property type="project" value="TreeGrafter"/>
</dbReference>
<evidence type="ECO:0000256" key="6">
    <source>
        <dbReference type="ARBA" id="ARBA00023002"/>
    </source>
</evidence>
<dbReference type="NCBIfam" id="NF005741">
    <property type="entry name" value="PRK07565.1"/>
    <property type="match status" value="1"/>
</dbReference>
<keyword evidence="6" id="KW-0560">Oxidoreductase</keyword>
<dbReference type="InterPro" id="IPR013785">
    <property type="entry name" value="Aldolase_TIM"/>
</dbReference>
<keyword evidence="4" id="KW-0288">FMN</keyword>
<dbReference type="Gene3D" id="3.20.20.70">
    <property type="entry name" value="Aldolase class I"/>
    <property type="match status" value="1"/>
</dbReference>
<dbReference type="Proteomes" id="UP000018872">
    <property type="component" value="Unassembled WGS sequence"/>
</dbReference>
<dbReference type="GO" id="GO:0044205">
    <property type="term" value="P:'de novo' UMP biosynthetic process"/>
    <property type="evidence" value="ECO:0007669"/>
    <property type="project" value="UniProtKB-UniPathway"/>
</dbReference>
<dbReference type="AlphaFoldDB" id="W2CA79"/>
<protein>
    <submittedName>
        <fullName evidence="8">Diguanylate cyclase</fullName>
    </submittedName>
</protein>
<sequence>MRNLETNYAGLTLRNPLIVGSSGLTSKADKNGKWEEAGAGAVVLKSLFEEQIEAQGDLLMAGASDYPEAEDYVRAYVRANGREEYLQLIRDSKAACHVIPVIASVNCYRADTWADFAAEIERAGADALELNVFYLDTDIHSDSREVLRHYSSILKDVRRRISIPIIMKIGKGFSTIPAFVNRLQGFGANAVVLFNRYYRPDIDIERCRIVAAPPFSDPSELGDTLRWTAIVSGALPDMPIAASTGVHTWQDAIKCILAGASAVQLCSTLYKHGAKVIPEMITQIADWMERTKYESVEEFRGRLSLSNAADASMYERTQFMKYISSRETI</sequence>
<comment type="pathway">
    <text evidence="2">Pyrimidine metabolism; UMP biosynthesis via de novo pathway.</text>
</comment>
<dbReference type="UniPathway" id="UPA00070"/>
<name>W2CA79_9BACT</name>
<evidence type="ECO:0000313" key="9">
    <source>
        <dbReference type="Proteomes" id="UP000018872"/>
    </source>
</evidence>
<accession>W2CA79</accession>
<comment type="cofactor">
    <cofactor evidence="1">
        <name>FMN</name>
        <dbReference type="ChEBI" id="CHEBI:58210"/>
    </cofactor>
</comment>
<dbReference type="Pfam" id="PF01180">
    <property type="entry name" value="DHO_dh"/>
    <property type="match status" value="1"/>
</dbReference>
<dbReference type="SUPFAM" id="SSF51395">
    <property type="entry name" value="FMN-linked oxidoreductases"/>
    <property type="match status" value="1"/>
</dbReference>
<dbReference type="PANTHER" id="PTHR48109">
    <property type="entry name" value="DIHYDROOROTATE DEHYDROGENASE (QUINONE), MITOCHONDRIAL-RELATED"/>
    <property type="match status" value="1"/>
</dbReference>
<keyword evidence="5" id="KW-0665">Pyrimidine biosynthesis</keyword>
<evidence type="ECO:0000259" key="7">
    <source>
        <dbReference type="Pfam" id="PF01180"/>
    </source>
</evidence>